<name>A0AAD5X9F3_9FUNG</name>
<dbReference type="AlphaFoldDB" id="A0AAD5X9F3"/>
<keyword evidence="2" id="KW-1185">Reference proteome</keyword>
<dbReference type="InterPro" id="IPR036770">
    <property type="entry name" value="Ankyrin_rpt-contain_sf"/>
</dbReference>
<accession>A0AAD5X9F3</accession>
<dbReference type="Proteomes" id="UP001212841">
    <property type="component" value="Unassembled WGS sequence"/>
</dbReference>
<sequence length="231" mass="25794">MFTLMTSAGGPKSRNALTRRMKSWLYGAQSPASDAALNFTFSNLETSRHSDPTTAHRLLKISRAIRSSISNNNLKNSEIRYHYKRSQWDCFTWAMRHHHTDVLAYQNTNRKPKPTRRHRRPRLANHSPIVDLPCLALQSGSIRLRWEEDKGAIHLQERHLHCVLKVTARHGDAAVISLFLRTGRGALTPDHITDAFDGAAKNGHSAVVKVLLDAEADANEGIEAAAATGHV</sequence>
<gene>
    <name evidence="1" type="ORF">HK097_007794</name>
</gene>
<reference evidence="1" key="1">
    <citation type="submission" date="2020-05" db="EMBL/GenBank/DDBJ databases">
        <title>Phylogenomic resolution of chytrid fungi.</title>
        <authorList>
            <person name="Stajich J.E."/>
            <person name="Amses K."/>
            <person name="Simmons R."/>
            <person name="Seto K."/>
            <person name="Myers J."/>
            <person name="Bonds A."/>
            <person name="Quandt C.A."/>
            <person name="Barry K."/>
            <person name="Liu P."/>
            <person name="Grigoriev I."/>
            <person name="Longcore J.E."/>
            <person name="James T.Y."/>
        </authorList>
    </citation>
    <scope>NUCLEOTIDE SEQUENCE</scope>
    <source>
        <strain evidence="1">JEL0318</strain>
    </source>
</reference>
<comment type="caution">
    <text evidence="1">The sequence shown here is derived from an EMBL/GenBank/DDBJ whole genome shotgun (WGS) entry which is preliminary data.</text>
</comment>
<evidence type="ECO:0000313" key="1">
    <source>
        <dbReference type="EMBL" id="KAJ3056188.1"/>
    </source>
</evidence>
<organism evidence="1 2">
    <name type="scientific">Rhizophlyctis rosea</name>
    <dbReference type="NCBI Taxonomy" id="64517"/>
    <lineage>
        <taxon>Eukaryota</taxon>
        <taxon>Fungi</taxon>
        <taxon>Fungi incertae sedis</taxon>
        <taxon>Chytridiomycota</taxon>
        <taxon>Chytridiomycota incertae sedis</taxon>
        <taxon>Chytridiomycetes</taxon>
        <taxon>Rhizophlyctidales</taxon>
        <taxon>Rhizophlyctidaceae</taxon>
        <taxon>Rhizophlyctis</taxon>
    </lineage>
</organism>
<protein>
    <submittedName>
        <fullName evidence="1">Uncharacterized protein</fullName>
    </submittedName>
</protein>
<evidence type="ECO:0000313" key="2">
    <source>
        <dbReference type="Proteomes" id="UP001212841"/>
    </source>
</evidence>
<proteinExistence type="predicted"/>
<dbReference type="Gene3D" id="1.25.40.20">
    <property type="entry name" value="Ankyrin repeat-containing domain"/>
    <property type="match status" value="1"/>
</dbReference>
<dbReference type="EMBL" id="JADGJD010000042">
    <property type="protein sequence ID" value="KAJ3056188.1"/>
    <property type="molecule type" value="Genomic_DNA"/>
</dbReference>